<name>A0ABW4JB57_9LACO</name>
<dbReference type="Pfam" id="PF01432">
    <property type="entry name" value="Peptidase_M3"/>
    <property type="match status" value="1"/>
</dbReference>
<gene>
    <name evidence="9" type="primary">pepF</name>
    <name evidence="9" type="ORF">ACFQ5M_08615</name>
</gene>
<evidence type="ECO:0000256" key="3">
    <source>
        <dbReference type="ARBA" id="ARBA00022801"/>
    </source>
</evidence>
<keyword evidence="2 6" id="KW-0479">Metal-binding</keyword>
<dbReference type="EC" id="3.4.24.-" evidence="6"/>
<dbReference type="InterPro" id="IPR034009">
    <property type="entry name" value="M3B_PepF_4"/>
</dbReference>
<comment type="function">
    <text evidence="6">Has oligopeptidase activity and degrades a variety of small bioactive peptides.</text>
</comment>
<reference evidence="10" key="1">
    <citation type="journal article" date="2019" name="Int. J. Syst. Evol. Microbiol.">
        <title>The Global Catalogue of Microorganisms (GCM) 10K type strain sequencing project: providing services to taxonomists for standard genome sequencing and annotation.</title>
        <authorList>
            <consortium name="The Broad Institute Genomics Platform"/>
            <consortium name="The Broad Institute Genome Sequencing Center for Infectious Disease"/>
            <person name="Wu L."/>
            <person name="Ma J."/>
        </authorList>
    </citation>
    <scope>NUCLEOTIDE SEQUENCE [LARGE SCALE GENOMIC DNA]</scope>
    <source>
        <strain evidence="10">CCM 8896</strain>
    </source>
</reference>
<evidence type="ECO:0000259" key="7">
    <source>
        <dbReference type="Pfam" id="PF01432"/>
    </source>
</evidence>
<evidence type="ECO:0000256" key="6">
    <source>
        <dbReference type="RuleBase" id="RU368091"/>
    </source>
</evidence>
<dbReference type="InterPro" id="IPR045090">
    <property type="entry name" value="Pept_M3A_M3B"/>
</dbReference>
<evidence type="ECO:0000313" key="9">
    <source>
        <dbReference type="EMBL" id="MFD1672157.1"/>
    </source>
</evidence>
<comment type="cofactor">
    <cofactor evidence="6">
        <name>Zn(2+)</name>
        <dbReference type="ChEBI" id="CHEBI:29105"/>
    </cofactor>
    <text evidence="6">Binds 1 zinc ion.</text>
</comment>
<dbReference type="NCBIfam" id="TIGR00181">
    <property type="entry name" value="pepF"/>
    <property type="match status" value="1"/>
</dbReference>
<dbReference type="Pfam" id="PF08439">
    <property type="entry name" value="Peptidase_M3_N"/>
    <property type="match status" value="1"/>
</dbReference>
<keyword evidence="5 6" id="KW-0482">Metalloprotease</keyword>
<evidence type="ECO:0000256" key="5">
    <source>
        <dbReference type="ARBA" id="ARBA00023049"/>
    </source>
</evidence>
<dbReference type="Proteomes" id="UP001597267">
    <property type="component" value="Unassembled WGS sequence"/>
</dbReference>
<comment type="similarity">
    <text evidence="6">Belongs to the peptidase M3B family.</text>
</comment>
<evidence type="ECO:0000259" key="8">
    <source>
        <dbReference type="Pfam" id="PF08439"/>
    </source>
</evidence>
<dbReference type="InterPro" id="IPR004438">
    <property type="entry name" value="Peptidase_M3B"/>
</dbReference>
<dbReference type="PANTHER" id="PTHR11804">
    <property type="entry name" value="PROTEASE M3 THIMET OLIGOPEPTIDASE-RELATED"/>
    <property type="match status" value="1"/>
</dbReference>
<dbReference type="EMBL" id="JBHTOP010000022">
    <property type="protein sequence ID" value="MFD1672157.1"/>
    <property type="molecule type" value="Genomic_DNA"/>
</dbReference>
<keyword evidence="10" id="KW-1185">Reference proteome</keyword>
<dbReference type="InterPro" id="IPR013647">
    <property type="entry name" value="OligopepF_N_dom"/>
</dbReference>
<dbReference type="InterPro" id="IPR042088">
    <property type="entry name" value="OligoPept_F_C"/>
</dbReference>
<keyword evidence="4 6" id="KW-0862">Zinc</keyword>
<evidence type="ECO:0000313" key="10">
    <source>
        <dbReference type="Proteomes" id="UP001597267"/>
    </source>
</evidence>
<dbReference type="Gene3D" id="1.20.140.70">
    <property type="entry name" value="Oligopeptidase f, N-terminal domain"/>
    <property type="match status" value="1"/>
</dbReference>
<sequence length="599" mass="67944">MSQNQLPPRQQVDKAQTWDLTALFASPQACQQAQIEVSHSIDSFVTAATNDKLSRISQLKQAILKYDAILAQIDNIANYAELQQAEDLTDTKRNAFSHKTATNLAHWQSQLTAFETYLTQLSADQLTQLKDQLPNYHGFLTQLARQKKIQLNPATEAALATLQPALDGPSNIYSQARSADMAFPDFEVAGKTYPLSFTLYEDHYAYHPDTQVRRQAFKAFSKTLAQYQNTVAQAYLTQVTKEKQLATLRGFDSVMDYLLYDQNVDRQLFDRQIDLIMTEFGPVMQKYLKQLQKTRQLDTLTFADRLIDFEPDFGPTISIDASKQYIADALKILGPDYQKMILKAYPDRWVDYPQNIGKETGGFCAQPYGKQPYILLSWHNQLSDLYTLIHELGHAGQGLLAQQNHPYLDFEPSTYIIEAPSTFNELLLTHSLLTKAKTGQEKRFALTKMLANTYFHNFVTHLLEAAYQREVYTLIDNGETFDAKTLNTITLKVFKQFFGDALTLTPGTELTWMRQIHYYLGLYSYTYSASLTVSTQAYLRLIETGQNAVDDWLTFLKLGNTQSPIAAAATAGIDITTDQPLKNTIAFLNQTVDEIIKLS</sequence>
<comment type="caution">
    <text evidence="9">The sequence shown here is derived from an EMBL/GenBank/DDBJ whole genome shotgun (WGS) entry which is preliminary data.</text>
</comment>
<accession>A0ABW4JB57</accession>
<feature type="domain" description="Peptidase M3A/M3B catalytic" evidence="7">
    <location>
        <begin position="204"/>
        <end position="585"/>
    </location>
</feature>
<dbReference type="Gene3D" id="1.10.1370.20">
    <property type="entry name" value="Oligoendopeptidase f, C-terminal domain"/>
    <property type="match status" value="1"/>
</dbReference>
<dbReference type="InterPro" id="IPR001567">
    <property type="entry name" value="Pept_M3A_M3B_dom"/>
</dbReference>
<dbReference type="SUPFAM" id="SSF55486">
    <property type="entry name" value="Metalloproteases ('zincins'), catalytic domain"/>
    <property type="match status" value="1"/>
</dbReference>
<evidence type="ECO:0000256" key="4">
    <source>
        <dbReference type="ARBA" id="ARBA00022833"/>
    </source>
</evidence>
<dbReference type="PANTHER" id="PTHR11804:SF45">
    <property type="entry name" value="SIMILAR TO OLIGOENDOPEPTIDASE"/>
    <property type="match status" value="1"/>
</dbReference>
<dbReference type="CDD" id="cd09609">
    <property type="entry name" value="M3B_PepF"/>
    <property type="match status" value="1"/>
</dbReference>
<protein>
    <recommendedName>
        <fullName evidence="6">Oligopeptidase F</fullName>
        <ecNumber evidence="6">3.4.24.-</ecNumber>
    </recommendedName>
</protein>
<keyword evidence="3 6" id="KW-0378">Hydrolase</keyword>
<organism evidence="9 10">
    <name type="scientific">Agrilactobacillus yilanensis</name>
    <dbReference type="NCBI Taxonomy" id="2485997"/>
    <lineage>
        <taxon>Bacteria</taxon>
        <taxon>Bacillati</taxon>
        <taxon>Bacillota</taxon>
        <taxon>Bacilli</taxon>
        <taxon>Lactobacillales</taxon>
        <taxon>Lactobacillaceae</taxon>
        <taxon>Agrilactobacillus</taxon>
    </lineage>
</organism>
<dbReference type="RefSeq" id="WP_125715806.1">
    <property type="nucleotide sequence ID" value="NZ_JBHTOP010000022.1"/>
</dbReference>
<evidence type="ECO:0000256" key="2">
    <source>
        <dbReference type="ARBA" id="ARBA00022723"/>
    </source>
</evidence>
<keyword evidence="1 6" id="KW-0645">Protease</keyword>
<feature type="domain" description="Oligopeptidase F N-terminal" evidence="8">
    <location>
        <begin position="119"/>
        <end position="183"/>
    </location>
</feature>
<evidence type="ECO:0000256" key="1">
    <source>
        <dbReference type="ARBA" id="ARBA00022670"/>
    </source>
</evidence>
<proteinExistence type="inferred from homology"/>